<dbReference type="InterPro" id="IPR005828">
    <property type="entry name" value="MFS_sugar_transport-like"/>
</dbReference>
<evidence type="ECO:0000256" key="9">
    <source>
        <dbReference type="SAM" id="Phobius"/>
    </source>
</evidence>
<protein>
    <submittedName>
        <fullName evidence="11">MFS transporter, SP family,ral alpha glucoside:H+ symporter</fullName>
    </submittedName>
</protein>
<dbReference type="InterPro" id="IPR003663">
    <property type="entry name" value="Sugar/inositol_transpt"/>
</dbReference>
<feature type="transmembrane region" description="Helical" evidence="9">
    <location>
        <begin position="163"/>
        <end position="184"/>
    </location>
</feature>
<evidence type="ECO:0000313" key="11">
    <source>
        <dbReference type="EMBL" id="KAF4125488.1"/>
    </source>
</evidence>
<name>A0A9P4Z1D2_9HYPO</name>
<feature type="transmembrane region" description="Helical" evidence="9">
    <location>
        <begin position="484"/>
        <end position="501"/>
    </location>
</feature>
<evidence type="ECO:0000256" key="8">
    <source>
        <dbReference type="SAM" id="MobiDB-lite"/>
    </source>
</evidence>
<dbReference type="OrthoDB" id="6612291at2759"/>
<evidence type="ECO:0000256" key="5">
    <source>
        <dbReference type="ARBA" id="ARBA00022989"/>
    </source>
</evidence>
<dbReference type="RefSeq" id="XP_035324140.1">
    <property type="nucleotide sequence ID" value="XM_035466303.1"/>
</dbReference>
<dbReference type="PANTHER" id="PTHR48022:SF83">
    <property type="entry name" value="MAJOR FACILITATOR SUPERFAMILY (MFS) PROFILE DOMAIN-CONTAINING PROTEIN"/>
    <property type="match status" value="1"/>
</dbReference>
<feature type="transmembrane region" description="Helical" evidence="9">
    <location>
        <begin position="196"/>
        <end position="215"/>
    </location>
</feature>
<feature type="domain" description="Major facilitator superfamily (MFS) profile" evidence="10">
    <location>
        <begin position="60"/>
        <end position="507"/>
    </location>
</feature>
<keyword evidence="5 9" id="KW-1133">Transmembrane helix</keyword>
<feature type="transmembrane region" description="Helical" evidence="9">
    <location>
        <begin position="450"/>
        <end position="472"/>
    </location>
</feature>
<dbReference type="GeneID" id="55970556"/>
<feature type="transmembrane region" description="Helical" evidence="9">
    <location>
        <begin position="417"/>
        <end position="438"/>
    </location>
</feature>
<dbReference type="InterPro" id="IPR020846">
    <property type="entry name" value="MFS_dom"/>
</dbReference>
<evidence type="ECO:0000256" key="3">
    <source>
        <dbReference type="ARBA" id="ARBA00022448"/>
    </source>
</evidence>
<dbReference type="SUPFAM" id="SSF103473">
    <property type="entry name" value="MFS general substrate transporter"/>
    <property type="match status" value="1"/>
</dbReference>
<dbReference type="AlphaFoldDB" id="A0A9P4Z1D2"/>
<evidence type="ECO:0000256" key="2">
    <source>
        <dbReference type="ARBA" id="ARBA00010992"/>
    </source>
</evidence>
<evidence type="ECO:0000256" key="4">
    <source>
        <dbReference type="ARBA" id="ARBA00022692"/>
    </source>
</evidence>
<dbReference type="NCBIfam" id="TIGR00879">
    <property type="entry name" value="SP"/>
    <property type="match status" value="1"/>
</dbReference>
<evidence type="ECO:0000256" key="1">
    <source>
        <dbReference type="ARBA" id="ARBA00004141"/>
    </source>
</evidence>
<feature type="transmembrane region" description="Helical" evidence="9">
    <location>
        <begin position="107"/>
        <end position="126"/>
    </location>
</feature>
<dbReference type="PANTHER" id="PTHR48022">
    <property type="entry name" value="PLASTIDIC GLUCOSE TRANSPORTER 4"/>
    <property type="match status" value="1"/>
</dbReference>
<keyword evidence="6 9" id="KW-0472">Membrane</keyword>
<feature type="transmembrane region" description="Helical" evidence="9">
    <location>
        <begin position="62"/>
        <end position="87"/>
    </location>
</feature>
<dbReference type="PROSITE" id="PS50850">
    <property type="entry name" value="MFS"/>
    <property type="match status" value="1"/>
</dbReference>
<dbReference type="Gene3D" id="1.20.1250.20">
    <property type="entry name" value="MFS general substrate transporter like domains"/>
    <property type="match status" value="1"/>
</dbReference>
<feature type="transmembrane region" description="Helical" evidence="9">
    <location>
        <begin position="353"/>
        <end position="372"/>
    </location>
</feature>
<dbReference type="InterPro" id="IPR050360">
    <property type="entry name" value="MFS_Sugar_Transporters"/>
</dbReference>
<evidence type="ECO:0000256" key="6">
    <source>
        <dbReference type="ARBA" id="ARBA00023136"/>
    </source>
</evidence>
<sequence length="552" mass="60559">MDTASSAENSREGLNPSVSSCYPASHTKDDLREGAIRATHDQHSTTFVEAIRRYPKAAAWSAVVTLSIIMDGYDTALMGNMFGFPAFQRVYGYMIGSTGSYTLSLQWQIVLGMATPMGNMVGIYLNALLGEHLGHKPVFLGSLVLLSGLISILFFATSLPVLFAGQILCGVPWGVFTTLAPGYASEVVPLALRSYLETWVMCCWGIGQLISYAVLLVLNGWDSQWAYRVPFAIQWVWPVIIIPAAVFCPESPWWYVRKGMHDDAERSVRRLTSGPTSERVAEEAKNAVALMVETDRLEQEMSKDTSYLACFRGSDLRRTEVACVSWGAQVLTNFIILRYSSYFFQLAGLTADASFKVTVGMGGIHIVFNLLSAPLTGNYGRRTLFLWGCAALTLPTTTLGLLALAPQSAKLGSATSAVYLAWFAVWCLTLGPLPYVINGEVSSTRLRSKTLALARATNLVMQIINSVVAPYILNPQSGDWRGKAGFLTAALTVLSFTWGYFRLPETGRRTFEELDILFSERDLPARKFAKAVIHRHSQTNTVMAPGYSSSTA</sequence>
<evidence type="ECO:0000259" key="10">
    <source>
        <dbReference type="PROSITE" id="PS50850"/>
    </source>
</evidence>
<comment type="similarity">
    <text evidence="2 7">Belongs to the major facilitator superfamily. Sugar transporter (TC 2.A.1.1) family.</text>
</comment>
<feature type="transmembrane region" description="Helical" evidence="9">
    <location>
        <begin position="384"/>
        <end position="405"/>
    </location>
</feature>
<dbReference type="Proteomes" id="UP000749293">
    <property type="component" value="Unassembled WGS sequence"/>
</dbReference>
<feature type="transmembrane region" description="Helical" evidence="9">
    <location>
        <begin position="235"/>
        <end position="256"/>
    </location>
</feature>
<dbReference type="Pfam" id="PF00083">
    <property type="entry name" value="Sugar_tr"/>
    <property type="match status" value="1"/>
</dbReference>
<gene>
    <name evidence="11" type="ORF">GMORB2_4328</name>
</gene>
<comment type="caution">
    <text evidence="11">The sequence shown here is derived from an EMBL/GenBank/DDBJ whole genome shotgun (WGS) entry which is preliminary data.</text>
</comment>
<feature type="region of interest" description="Disordered" evidence="8">
    <location>
        <begin position="1"/>
        <end position="23"/>
    </location>
</feature>
<feature type="transmembrane region" description="Helical" evidence="9">
    <location>
        <begin position="138"/>
        <end position="157"/>
    </location>
</feature>
<keyword evidence="12" id="KW-1185">Reference proteome</keyword>
<dbReference type="InterPro" id="IPR005829">
    <property type="entry name" value="Sugar_transporter_CS"/>
</dbReference>
<dbReference type="FunFam" id="1.20.1250.20:FF:000078">
    <property type="entry name" value="MFS maltose transporter, putative"/>
    <property type="match status" value="1"/>
</dbReference>
<dbReference type="InterPro" id="IPR036259">
    <property type="entry name" value="MFS_trans_sf"/>
</dbReference>
<dbReference type="PROSITE" id="PS00217">
    <property type="entry name" value="SUGAR_TRANSPORT_2"/>
    <property type="match status" value="1"/>
</dbReference>
<proteinExistence type="inferred from homology"/>
<dbReference type="GO" id="GO:0005351">
    <property type="term" value="F:carbohydrate:proton symporter activity"/>
    <property type="evidence" value="ECO:0007669"/>
    <property type="project" value="TreeGrafter"/>
</dbReference>
<comment type="subcellular location">
    <subcellularLocation>
        <location evidence="1">Membrane</location>
        <topology evidence="1">Multi-pass membrane protein</topology>
    </subcellularLocation>
</comment>
<feature type="transmembrane region" description="Helical" evidence="9">
    <location>
        <begin position="321"/>
        <end position="341"/>
    </location>
</feature>
<organism evidence="11 12">
    <name type="scientific">Geosmithia morbida</name>
    <dbReference type="NCBI Taxonomy" id="1094350"/>
    <lineage>
        <taxon>Eukaryota</taxon>
        <taxon>Fungi</taxon>
        <taxon>Dikarya</taxon>
        <taxon>Ascomycota</taxon>
        <taxon>Pezizomycotina</taxon>
        <taxon>Sordariomycetes</taxon>
        <taxon>Hypocreomycetidae</taxon>
        <taxon>Hypocreales</taxon>
        <taxon>Bionectriaceae</taxon>
        <taxon>Geosmithia</taxon>
    </lineage>
</organism>
<keyword evidence="3 7" id="KW-0813">Transport</keyword>
<keyword evidence="4 9" id="KW-0812">Transmembrane</keyword>
<accession>A0A9P4Z1D2</accession>
<evidence type="ECO:0000256" key="7">
    <source>
        <dbReference type="RuleBase" id="RU003346"/>
    </source>
</evidence>
<dbReference type="EMBL" id="JAANYQ010000003">
    <property type="protein sequence ID" value="KAF4125488.1"/>
    <property type="molecule type" value="Genomic_DNA"/>
</dbReference>
<dbReference type="GO" id="GO:0016020">
    <property type="term" value="C:membrane"/>
    <property type="evidence" value="ECO:0007669"/>
    <property type="project" value="UniProtKB-SubCell"/>
</dbReference>
<evidence type="ECO:0000313" key="12">
    <source>
        <dbReference type="Proteomes" id="UP000749293"/>
    </source>
</evidence>
<reference evidence="11" key="1">
    <citation type="submission" date="2020-03" db="EMBL/GenBank/DDBJ databases">
        <title>Site-based positive gene gene selection in Geosmithia morbida across the United States reveals a broad range of putative effectors and factors for local host and environmental adapation.</title>
        <authorList>
            <person name="Onufrak A."/>
            <person name="Murdoch R.W."/>
            <person name="Gazis R."/>
            <person name="Huff M."/>
            <person name="Staton M."/>
            <person name="Klingeman W."/>
            <person name="Hadziabdic D."/>
        </authorList>
    </citation>
    <scope>NUCLEOTIDE SEQUENCE</scope>
    <source>
        <strain evidence="11">1262</strain>
    </source>
</reference>